<feature type="domain" description="DEAD-box RNA helicase Q" evidence="4">
    <location>
        <begin position="134"/>
        <end position="160"/>
    </location>
</feature>
<dbReference type="Proteomes" id="UP001177744">
    <property type="component" value="Unassembled WGS sequence"/>
</dbReference>
<evidence type="ECO:0000256" key="1">
    <source>
        <dbReference type="ARBA" id="ARBA00022741"/>
    </source>
</evidence>
<dbReference type="Gene3D" id="3.30.70.1820">
    <property type="entry name" value="L1 transposable element, RRM domain"/>
    <property type="match status" value="1"/>
</dbReference>
<protein>
    <recommendedName>
        <fullName evidence="4">DEAD-box RNA helicase Q domain-containing protein</fullName>
    </recommendedName>
</protein>
<dbReference type="InterPro" id="IPR043636">
    <property type="entry name" value="L1_RRM_dom"/>
</dbReference>
<evidence type="ECO:0000256" key="2">
    <source>
        <dbReference type="ARBA" id="ARBA00022840"/>
    </source>
</evidence>
<organism evidence="5 6">
    <name type="scientific">Cnephaeus nilssonii</name>
    <name type="common">Northern bat</name>
    <name type="synonym">Eptesicus nilssonii</name>
    <dbReference type="NCBI Taxonomy" id="3371016"/>
    <lineage>
        <taxon>Eukaryota</taxon>
        <taxon>Metazoa</taxon>
        <taxon>Chordata</taxon>
        <taxon>Craniata</taxon>
        <taxon>Vertebrata</taxon>
        <taxon>Euteleostomi</taxon>
        <taxon>Mammalia</taxon>
        <taxon>Eutheria</taxon>
        <taxon>Laurasiatheria</taxon>
        <taxon>Chiroptera</taxon>
        <taxon>Yangochiroptera</taxon>
        <taxon>Vespertilionidae</taxon>
        <taxon>Cnephaeus</taxon>
    </lineage>
</organism>
<keyword evidence="2" id="KW-0067">ATP-binding</keyword>
<evidence type="ECO:0000313" key="6">
    <source>
        <dbReference type="Proteomes" id="UP001177744"/>
    </source>
</evidence>
<dbReference type="EMBL" id="JAULJE010000009">
    <property type="protein sequence ID" value="KAK1338562.1"/>
    <property type="molecule type" value="Genomic_DNA"/>
</dbReference>
<name>A0AA40HXA0_CNENI</name>
<evidence type="ECO:0000259" key="4">
    <source>
        <dbReference type="PROSITE" id="PS51195"/>
    </source>
</evidence>
<gene>
    <name evidence="5" type="ORF">QTO34_019215</name>
</gene>
<dbReference type="AlphaFoldDB" id="A0AA40HXA0"/>
<reference evidence="5" key="1">
    <citation type="submission" date="2023-06" db="EMBL/GenBank/DDBJ databases">
        <title>Reference genome for the Northern bat (Eptesicus nilssonii), a most northern bat species.</title>
        <authorList>
            <person name="Laine V.N."/>
            <person name="Pulliainen A.T."/>
            <person name="Lilley T.M."/>
        </authorList>
    </citation>
    <scope>NUCLEOTIDE SEQUENCE</scope>
    <source>
        <strain evidence="5">BLF_Eptnil</strain>
        <tissue evidence="5">Kidney</tissue>
    </source>
</reference>
<feature type="short sequence motif" description="Q motif" evidence="3">
    <location>
        <begin position="134"/>
        <end position="160"/>
    </location>
</feature>
<evidence type="ECO:0000256" key="3">
    <source>
        <dbReference type="PROSITE-ProRule" id="PRU00552"/>
    </source>
</evidence>
<comment type="caution">
    <text evidence="5">The sequence shown here is derived from an EMBL/GenBank/DDBJ whole genome shotgun (WGS) entry which is preliminary data.</text>
</comment>
<dbReference type="InterPro" id="IPR014014">
    <property type="entry name" value="RNA_helicase_DEAD_Q_motif"/>
</dbReference>
<evidence type="ECO:0000313" key="5">
    <source>
        <dbReference type="EMBL" id="KAK1338562.1"/>
    </source>
</evidence>
<dbReference type="GO" id="GO:0005524">
    <property type="term" value="F:ATP binding"/>
    <property type="evidence" value="ECO:0007669"/>
    <property type="project" value="UniProtKB-KW"/>
</dbReference>
<proteinExistence type="predicted"/>
<dbReference type="PROSITE" id="PS51195">
    <property type="entry name" value="Q_MOTIF"/>
    <property type="match status" value="1"/>
</dbReference>
<dbReference type="GO" id="GO:0003724">
    <property type="term" value="F:RNA helicase activity"/>
    <property type="evidence" value="ECO:0007669"/>
    <property type="project" value="InterPro"/>
</dbReference>
<sequence>MKRSNMRIIGLPEGQEEQQGLENLFEEIMTENFPDMGKIKVTQKQKVNSEGCRETKPERPVLEEGRCRPMAEVNTAWILGPRRPPPPLGARLANLLHPLLPASPALIGPHWGGPARPHPCTRPLVKNNWNEIIDSFDDMNLSESFLCGIYAYGFEKPSAI</sequence>
<keyword evidence="1" id="KW-0547">Nucleotide-binding</keyword>
<dbReference type="Pfam" id="PF02994">
    <property type="entry name" value="Transposase_22"/>
    <property type="match status" value="1"/>
</dbReference>
<accession>A0AA40HXA0</accession>
<keyword evidence="6" id="KW-1185">Reference proteome</keyword>